<dbReference type="Pfam" id="PF11799">
    <property type="entry name" value="IMS_C"/>
    <property type="match status" value="1"/>
</dbReference>
<dbReference type="InterPro" id="IPR050116">
    <property type="entry name" value="DNA_polymerase-Y"/>
</dbReference>
<accession>A0ABP5MK88</accession>
<comment type="caution">
    <text evidence="8">The sequence shown here is derived from an EMBL/GenBank/DDBJ whole genome shotgun (WGS) entry which is preliminary data.</text>
</comment>
<proteinExistence type="inferred from homology"/>
<dbReference type="RefSeq" id="WP_344343814.1">
    <property type="nucleotide sequence ID" value="NZ_BAAAQT010000006.1"/>
</dbReference>
<dbReference type="InterPro" id="IPR043502">
    <property type="entry name" value="DNA/RNA_pol_sf"/>
</dbReference>
<evidence type="ECO:0000256" key="1">
    <source>
        <dbReference type="ARBA" id="ARBA00010945"/>
    </source>
</evidence>
<keyword evidence="3" id="KW-0741">SOS mutagenesis</keyword>
<dbReference type="CDD" id="cd01700">
    <property type="entry name" value="PolY_Pol_V_umuC"/>
    <property type="match status" value="1"/>
</dbReference>
<evidence type="ECO:0000256" key="3">
    <source>
        <dbReference type="ARBA" id="ARBA00023199"/>
    </source>
</evidence>
<protein>
    <submittedName>
        <fullName evidence="8">Translesion error-prone DNA polymerase V subunit UmuC</fullName>
    </submittedName>
</protein>
<evidence type="ECO:0000313" key="9">
    <source>
        <dbReference type="Proteomes" id="UP001501599"/>
    </source>
</evidence>
<dbReference type="PANTHER" id="PTHR11076:SF34">
    <property type="entry name" value="PROTEIN UMUC"/>
    <property type="match status" value="1"/>
</dbReference>
<evidence type="ECO:0000256" key="2">
    <source>
        <dbReference type="ARBA" id="ARBA00022763"/>
    </source>
</evidence>
<comment type="similarity">
    <text evidence="1">Belongs to the DNA polymerase type-Y family.</text>
</comment>
<reference evidence="9" key="1">
    <citation type="journal article" date="2019" name="Int. J. Syst. Evol. Microbiol.">
        <title>The Global Catalogue of Microorganisms (GCM) 10K type strain sequencing project: providing services to taxonomists for standard genome sequencing and annotation.</title>
        <authorList>
            <consortium name="The Broad Institute Genomics Platform"/>
            <consortium name="The Broad Institute Genome Sequencing Center for Infectious Disease"/>
            <person name="Wu L."/>
            <person name="Ma J."/>
        </authorList>
    </citation>
    <scope>NUCLEOTIDE SEQUENCE [LARGE SCALE GENOMIC DNA]</scope>
    <source>
        <strain evidence="9">JCM 16026</strain>
    </source>
</reference>
<dbReference type="EMBL" id="BAAAQT010000006">
    <property type="protein sequence ID" value="GAA2175069.1"/>
    <property type="molecule type" value="Genomic_DNA"/>
</dbReference>
<dbReference type="InterPro" id="IPR024728">
    <property type="entry name" value="PolY_HhH_motif"/>
</dbReference>
<dbReference type="PANTHER" id="PTHR11076">
    <property type="entry name" value="DNA REPAIR POLYMERASE UMUC / TRANSFERASE FAMILY MEMBER"/>
    <property type="match status" value="1"/>
</dbReference>
<dbReference type="InterPro" id="IPR025188">
    <property type="entry name" value="DUF4113"/>
</dbReference>
<dbReference type="Gene3D" id="1.10.150.20">
    <property type="entry name" value="5' to 3' exonuclease, C-terminal subdomain"/>
    <property type="match status" value="1"/>
</dbReference>
<keyword evidence="4" id="KW-0234">DNA repair</keyword>
<dbReference type="Gene3D" id="3.40.1170.60">
    <property type="match status" value="1"/>
</dbReference>
<sequence length="427" mass="45866">MSERHVAIVDANDFYVSCERVFDPSLVGRPVVVLSNNDGCVVARSAEAKALEIDMAVPWHRIADRARMLGVVARSSNYELYGDMSARAAEILSRRTASQEVYSIDESFIALEGTVDDAIAQAQAIRAELRRLVGLPMSVGIASTKTLAKLANRGSKSNPALGGVCHLGAYSAARQEAILASIDVGDVWGIGRRTARRLAPLGIGTAADLRAADATLVRRRCSVVQERVVHELRGIDCLPLEDVQEGRDQIQHSRSFAVPITTAAELAEVLSVYTQRAAARARAQGSMARAMRCFAATSPFAAGSHVSHVVSVAFPEATDDPLVLHRAAVAALGPQLEPGRRYVRAGVSLHELVDRASHATLDVFGTAGDERPGTSAVVDDIAERFGEQSVGLGLAGLRARRAWTMRRDMVSPRATTHWDELAVVHAR</sequence>
<evidence type="ECO:0000259" key="7">
    <source>
        <dbReference type="PROSITE" id="PS50173"/>
    </source>
</evidence>
<feature type="domain" description="UmuC" evidence="7">
    <location>
        <begin position="6"/>
        <end position="191"/>
    </location>
</feature>
<keyword evidence="2" id="KW-0227">DNA damage</keyword>
<comment type="function">
    <text evidence="6">Poorly processive, error-prone DNA polymerase involved in untargeted mutagenesis. Copies undamaged DNA at stalled replication forks, which arise in vivo from mismatched or misaligned primer ends. These misaligned primers can be extended by PolIV. Exhibits no 3'-5' exonuclease (proofreading) activity. May be involved in translesional synthesis, in conjunction with the beta clamp from PolIII.</text>
</comment>
<dbReference type="Pfam" id="PF00817">
    <property type="entry name" value="IMS"/>
    <property type="match status" value="1"/>
</dbReference>
<gene>
    <name evidence="8" type="primary">umuC</name>
    <name evidence="8" type="ORF">GCM10009846_23460</name>
</gene>
<evidence type="ECO:0000256" key="5">
    <source>
        <dbReference type="ARBA" id="ARBA00023236"/>
    </source>
</evidence>
<dbReference type="Proteomes" id="UP001501599">
    <property type="component" value="Unassembled WGS sequence"/>
</dbReference>
<dbReference type="Pfam" id="PF11798">
    <property type="entry name" value="IMS_HHH"/>
    <property type="match status" value="1"/>
</dbReference>
<dbReference type="InterPro" id="IPR017961">
    <property type="entry name" value="DNA_pol_Y-fam_little_finger"/>
</dbReference>
<dbReference type="InterPro" id="IPR001126">
    <property type="entry name" value="UmuC"/>
</dbReference>
<dbReference type="Gene3D" id="3.30.70.270">
    <property type="match status" value="1"/>
</dbReference>
<evidence type="ECO:0000313" key="8">
    <source>
        <dbReference type="EMBL" id="GAA2175069.1"/>
    </source>
</evidence>
<name>A0ABP5MK88_9MICO</name>
<dbReference type="SUPFAM" id="SSF56672">
    <property type="entry name" value="DNA/RNA polymerases"/>
    <property type="match status" value="1"/>
</dbReference>
<dbReference type="InterPro" id="IPR043128">
    <property type="entry name" value="Rev_trsase/Diguanyl_cyclase"/>
</dbReference>
<dbReference type="PROSITE" id="PS50173">
    <property type="entry name" value="UMUC"/>
    <property type="match status" value="1"/>
</dbReference>
<evidence type="ECO:0000256" key="4">
    <source>
        <dbReference type="ARBA" id="ARBA00023204"/>
    </source>
</evidence>
<evidence type="ECO:0000256" key="6">
    <source>
        <dbReference type="ARBA" id="ARBA00025589"/>
    </source>
</evidence>
<dbReference type="Pfam" id="PF13438">
    <property type="entry name" value="DUF4113"/>
    <property type="match status" value="1"/>
</dbReference>
<keyword evidence="9" id="KW-1185">Reference proteome</keyword>
<organism evidence="8 9">
    <name type="scientific">Agrococcus versicolor</name>
    <dbReference type="NCBI Taxonomy" id="501482"/>
    <lineage>
        <taxon>Bacteria</taxon>
        <taxon>Bacillati</taxon>
        <taxon>Actinomycetota</taxon>
        <taxon>Actinomycetes</taxon>
        <taxon>Micrococcales</taxon>
        <taxon>Microbacteriaceae</taxon>
        <taxon>Agrococcus</taxon>
    </lineage>
</organism>
<keyword evidence="5" id="KW-0742">SOS response</keyword>